<dbReference type="InterPro" id="IPR002347">
    <property type="entry name" value="SDR_fam"/>
</dbReference>
<dbReference type="Proteomes" id="UP000505377">
    <property type="component" value="Chromosome"/>
</dbReference>
<evidence type="ECO:0000313" key="5">
    <source>
        <dbReference type="EMBL" id="QJY44628.1"/>
    </source>
</evidence>
<evidence type="ECO:0000256" key="1">
    <source>
        <dbReference type="ARBA" id="ARBA00006484"/>
    </source>
</evidence>
<evidence type="ECO:0000256" key="2">
    <source>
        <dbReference type="ARBA" id="ARBA00023002"/>
    </source>
</evidence>
<reference evidence="5 6" key="1">
    <citation type="submission" date="2020-05" db="EMBL/GenBank/DDBJ databases">
        <authorList>
            <person name="Mo P."/>
        </authorList>
    </citation>
    <scope>NUCLEOTIDE SEQUENCE [LARGE SCALE GENOMIC DNA]</scope>
    <source>
        <strain evidence="5 6">Gen01</strain>
    </source>
</reference>
<evidence type="ECO:0000256" key="3">
    <source>
        <dbReference type="SAM" id="MobiDB-lite"/>
    </source>
</evidence>
<feature type="domain" description="Ketoreductase" evidence="4">
    <location>
        <begin position="15"/>
        <end position="167"/>
    </location>
</feature>
<evidence type="ECO:0000259" key="4">
    <source>
        <dbReference type="SMART" id="SM00822"/>
    </source>
</evidence>
<dbReference type="InterPro" id="IPR036291">
    <property type="entry name" value="NAD(P)-bd_dom_sf"/>
</dbReference>
<name>A0A6M6J9Y2_9PSEU</name>
<dbReference type="RefSeq" id="WP_172154003.1">
    <property type="nucleotide sequence ID" value="NZ_CP053564.1"/>
</dbReference>
<dbReference type="SUPFAM" id="SSF51735">
    <property type="entry name" value="NAD(P)-binding Rossmann-fold domains"/>
    <property type="match status" value="1"/>
</dbReference>
<dbReference type="InterPro" id="IPR020904">
    <property type="entry name" value="Sc_DH/Rdtase_CS"/>
</dbReference>
<keyword evidence="2" id="KW-0560">Oxidoreductase</keyword>
<dbReference type="PRINTS" id="PR00081">
    <property type="entry name" value="GDHRDH"/>
</dbReference>
<dbReference type="PANTHER" id="PTHR24320">
    <property type="entry name" value="RETINOL DEHYDROGENASE"/>
    <property type="match status" value="1"/>
</dbReference>
<comment type="similarity">
    <text evidence="1">Belongs to the short-chain dehydrogenases/reductases (SDR) family.</text>
</comment>
<feature type="region of interest" description="Disordered" evidence="3">
    <location>
        <begin position="250"/>
        <end position="270"/>
    </location>
</feature>
<dbReference type="Pfam" id="PF00106">
    <property type="entry name" value="adh_short"/>
    <property type="match status" value="1"/>
</dbReference>
<dbReference type="GO" id="GO:0016491">
    <property type="term" value="F:oxidoreductase activity"/>
    <property type="evidence" value="ECO:0007669"/>
    <property type="project" value="UniProtKB-KW"/>
</dbReference>
<dbReference type="Gene3D" id="3.40.50.720">
    <property type="entry name" value="NAD(P)-binding Rossmann-like Domain"/>
    <property type="match status" value="1"/>
</dbReference>
<dbReference type="EMBL" id="CP053564">
    <property type="protein sequence ID" value="QJY44628.1"/>
    <property type="molecule type" value="Genomic_DNA"/>
</dbReference>
<organism evidence="5 6">
    <name type="scientific">Pseudonocardia broussonetiae</name>
    <dbReference type="NCBI Taxonomy" id="2736640"/>
    <lineage>
        <taxon>Bacteria</taxon>
        <taxon>Bacillati</taxon>
        <taxon>Actinomycetota</taxon>
        <taxon>Actinomycetes</taxon>
        <taxon>Pseudonocardiales</taxon>
        <taxon>Pseudonocardiaceae</taxon>
        <taxon>Pseudonocardia</taxon>
    </lineage>
</organism>
<dbReference type="PROSITE" id="PS00061">
    <property type="entry name" value="ADH_SHORT"/>
    <property type="match status" value="1"/>
</dbReference>
<dbReference type="SMART" id="SM00822">
    <property type="entry name" value="PKS_KR"/>
    <property type="match status" value="1"/>
</dbReference>
<dbReference type="AlphaFoldDB" id="A0A6M6J9Y2"/>
<gene>
    <name evidence="5" type="ORF">HOP40_01250</name>
</gene>
<sequence>MDRWTASDIPPQTGRTIVVTGANSGIGLAAARELARAGARVVLAVRDTAKGEAAAATLHGLPGTAEVRRLDLADLASVREFAAGVDHPVDVLVNNAGLMAVPFRRTVDGFEMQTGTNFLGHFALTGLLLPRLTDRVVTLSSVAHRIGHLDVDDLNWERRRYQRWLAYGQSKLADLVFAYELQRRFVAAGSLLRSTAAHPGYAATNLQSRTESVQDLAMGLLNRVVAQGPEGGALPTLYAATVPDLPGGSYIGPDGPGEVRGAPRPVGSSAASHDRALGRALWERAEALTGVRPDVASAVA</sequence>
<dbReference type="KEGG" id="pbro:HOP40_01250"/>
<dbReference type="NCBIfam" id="NF004846">
    <property type="entry name" value="PRK06197.1"/>
    <property type="match status" value="1"/>
</dbReference>
<evidence type="ECO:0000313" key="6">
    <source>
        <dbReference type="Proteomes" id="UP000505377"/>
    </source>
</evidence>
<protein>
    <submittedName>
        <fullName evidence="5">SDR family NAD(P)-dependent oxidoreductase</fullName>
    </submittedName>
</protein>
<keyword evidence="6" id="KW-1185">Reference proteome</keyword>
<proteinExistence type="inferred from homology"/>
<dbReference type="PANTHER" id="PTHR24320:SF148">
    <property type="entry name" value="NAD(P)-BINDING ROSSMANN-FOLD SUPERFAMILY PROTEIN"/>
    <property type="match status" value="1"/>
</dbReference>
<dbReference type="InterPro" id="IPR057326">
    <property type="entry name" value="KR_dom"/>
</dbReference>
<accession>A0A6M6J9Y2</accession>